<dbReference type="InterPro" id="IPR003746">
    <property type="entry name" value="DUF167"/>
</dbReference>
<comment type="similarity">
    <text evidence="1 2">Belongs to the UPF0235 family.</text>
</comment>
<gene>
    <name evidence="3" type="ORF">SAMN05421508_10224</name>
</gene>
<evidence type="ECO:0000313" key="4">
    <source>
        <dbReference type="Proteomes" id="UP000219621"/>
    </source>
</evidence>
<dbReference type="RefSeq" id="WP_097277818.1">
    <property type="nucleotide sequence ID" value="NZ_OCNJ01000002.1"/>
</dbReference>
<evidence type="ECO:0000313" key="3">
    <source>
        <dbReference type="EMBL" id="SOD91625.1"/>
    </source>
</evidence>
<dbReference type="Gene3D" id="3.30.1200.10">
    <property type="entry name" value="YggU-like"/>
    <property type="match status" value="1"/>
</dbReference>
<dbReference type="PANTHER" id="PTHR13420">
    <property type="entry name" value="UPF0235 PROTEIN C15ORF40"/>
    <property type="match status" value="1"/>
</dbReference>
<evidence type="ECO:0000256" key="2">
    <source>
        <dbReference type="HAMAP-Rule" id="MF_00634"/>
    </source>
</evidence>
<evidence type="ECO:0000256" key="1">
    <source>
        <dbReference type="ARBA" id="ARBA00010364"/>
    </source>
</evidence>
<dbReference type="AlphaFoldDB" id="A0A286G7Z5"/>
<dbReference type="SMART" id="SM01152">
    <property type="entry name" value="DUF167"/>
    <property type="match status" value="1"/>
</dbReference>
<dbReference type="PANTHER" id="PTHR13420:SF7">
    <property type="entry name" value="UPF0235 PROTEIN C15ORF40"/>
    <property type="match status" value="1"/>
</dbReference>
<name>A0A286G7Z5_9PROT</name>
<dbReference type="Pfam" id="PF02594">
    <property type="entry name" value="DUF167"/>
    <property type="match status" value="1"/>
</dbReference>
<protein>
    <recommendedName>
        <fullName evidence="2">UPF0235 protein SAMN05421508_10224</fullName>
    </recommendedName>
</protein>
<proteinExistence type="inferred from homology"/>
<dbReference type="EMBL" id="OCNJ01000002">
    <property type="protein sequence ID" value="SOD91625.1"/>
    <property type="molecule type" value="Genomic_DNA"/>
</dbReference>
<dbReference type="InterPro" id="IPR036591">
    <property type="entry name" value="YggU-like_sf"/>
</dbReference>
<organism evidence="3 4">
    <name type="scientific">Caenispirillum bisanense</name>
    <dbReference type="NCBI Taxonomy" id="414052"/>
    <lineage>
        <taxon>Bacteria</taxon>
        <taxon>Pseudomonadati</taxon>
        <taxon>Pseudomonadota</taxon>
        <taxon>Alphaproteobacteria</taxon>
        <taxon>Rhodospirillales</taxon>
        <taxon>Novispirillaceae</taxon>
        <taxon>Caenispirillum</taxon>
    </lineage>
</organism>
<dbReference type="OrthoDB" id="9801972at2"/>
<reference evidence="4" key="1">
    <citation type="submission" date="2017-09" db="EMBL/GenBank/DDBJ databases">
        <authorList>
            <person name="Varghese N."/>
            <person name="Submissions S."/>
        </authorList>
    </citation>
    <scope>NUCLEOTIDE SEQUENCE [LARGE SCALE GENOMIC DNA]</scope>
    <source>
        <strain evidence="4">USBA 140</strain>
    </source>
</reference>
<keyword evidence="4" id="KW-1185">Reference proteome</keyword>
<sequence length="112" mass="11602">MTAAAPAGLPFEPVAGGLRLFVRLTPKASRTAVQGIAPDADGGHVLKVAVTAVPENGKANEALIKLLAKEWRLPKSAFTLVSGATDRRKTLLVAGDAAALADHLGERMRSHG</sequence>
<dbReference type="SUPFAM" id="SSF69786">
    <property type="entry name" value="YggU-like"/>
    <property type="match status" value="1"/>
</dbReference>
<dbReference type="Proteomes" id="UP000219621">
    <property type="component" value="Unassembled WGS sequence"/>
</dbReference>
<dbReference type="GO" id="GO:0005737">
    <property type="term" value="C:cytoplasm"/>
    <property type="evidence" value="ECO:0007669"/>
    <property type="project" value="TreeGrafter"/>
</dbReference>
<dbReference type="HAMAP" id="MF_00634">
    <property type="entry name" value="UPF0235"/>
    <property type="match status" value="1"/>
</dbReference>
<accession>A0A286G7Z5</accession>
<dbReference type="NCBIfam" id="TIGR00251">
    <property type="entry name" value="DUF167 family protein"/>
    <property type="match status" value="1"/>
</dbReference>